<sequence>MVFNSFPVVTESAVYVGGSRVERTADKIQEESVKQQLSYLVRDIWKSLKEACLNQTEKNGRQDVQTPRLIFSTDLD</sequence>
<evidence type="ECO:0000313" key="2">
    <source>
        <dbReference type="Proteomes" id="UP000838412"/>
    </source>
</evidence>
<name>A0A8J9YQD2_BRALA</name>
<evidence type="ECO:0000313" key="1">
    <source>
        <dbReference type="EMBL" id="CAH1233355.1"/>
    </source>
</evidence>
<proteinExistence type="predicted"/>
<accession>A0A8J9YQD2</accession>
<dbReference type="AlphaFoldDB" id="A0A8J9YQD2"/>
<reference evidence="1" key="1">
    <citation type="submission" date="2022-01" db="EMBL/GenBank/DDBJ databases">
        <authorList>
            <person name="Braso-Vives M."/>
        </authorList>
    </citation>
    <scope>NUCLEOTIDE SEQUENCE</scope>
</reference>
<gene>
    <name evidence="1" type="primary">Hypp694</name>
    <name evidence="1" type="ORF">BLAG_LOCUS2136</name>
</gene>
<protein>
    <submittedName>
        <fullName evidence="1">Hypp694 protein</fullName>
    </submittedName>
</protein>
<organism evidence="1 2">
    <name type="scientific">Branchiostoma lanceolatum</name>
    <name type="common">Common lancelet</name>
    <name type="synonym">Amphioxus lanceolatum</name>
    <dbReference type="NCBI Taxonomy" id="7740"/>
    <lineage>
        <taxon>Eukaryota</taxon>
        <taxon>Metazoa</taxon>
        <taxon>Chordata</taxon>
        <taxon>Cephalochordata</taxon>
        <taxon>Leptocardii</taxon>
        <taxon>Amphioxiformes</taxon>
        <taxon>Branchiostomatidae</taxon>
        <taxon>Branchiostoma</taxon>
    </lineage>
</organism>
<dbReference type="EMBL" id="OV696686">
    <property type="protein sequence ID" value="CAH1233355.1"/>
    <property type="molecule type" value="Genomic_DNA"/>
</dbReference>
<keyword evidence="2" id="KW-1185">Reference proteome</keyword>
<dbReference type="Proteomes" id="UP000838412">
    <property type="component" value="Chromosome 1"/>
</dbReference>